<proteinExistence type="predicted"/>
<protein>
    <submittedName>
        <fullName evidence="1">Uncharacterized protein</fullName>
    </submittedName>
</protein>
<reference evidence="1" key="1">
    <citation type="journal article" date="2012" name="Nature">
        <title>The oyster genome reveals stress adaptation and complexity of shell formation.</title>
        <authorList>
            <person name="Zhang G."/>
            <person name="Fang X."/>
            <person name="Guo X."/>
            <person name="Li L."/>
            <person name="Luo R."/>
            <person name="Xu F."/>
            <person name="Yang P."/>
            <person name="Zhang L."/>
            <person name="Wang X."/>
            <person name="Qi H."/>
            <person name="Xiong Z."/>
            <person name="Que H."/>
            <person name="Xie Y."/>
            <person name="Holland P.W."/>
            <person name="Paps J."/>
            <person name="Zhu Y."/>
            <person name="Wu F."/>
            <person name="Chen Y."/>
            <person name="Wang J."/>
            <person name="Peng C."/>
            <person name="Meng J."/>
            <person name="Yang L."/>
            <person name="Liu J."/>
            <person name="Wen B."/>
            <person name="Zhang N."/>
            <person name="Huang Z."/>
            <person name="Zhu Q."/>
            <person name="Feng Y."/>
            <person name="Mount A."/>
            <person name="Hedgecock D."/>
            <person name="Xu Z."/>
            <person name="Liu Y."/>
            <person name="Domazet-Loso T."/>
            <person name="Du Y."/>
            <person name="Sun X."/>
            <person name="Zhang S."/>
            <person name="Liu B."/>
            <person name="Cheng P."/>
            <person name="Jiang X."/>
            <person name="Li J."/>
            <person name="Fan D."/>
            <person name="Wang W."/>
            <person name="Fu W."/>
            <person name="Wang T."/>
            <person name="Wang B."/>
            <person name="Zhang J."/>
            <person name="Peng Z."/>
            <person name="Li Y."/>
            <person name="Li N."/>
            <person name="Wang J."/>
            <person name="Chen M."/>
            <person name="He Y."/>
            <person name="Tan F."/>
            <person name="Song X."/>
            <person name="Zheng Q."/>
            <person name="Huang R."/>
            <person name="Yang H."/>
            <person name="Du X."/>
            <person name="Chen L."/>
            <person name="Yang M."/>
            <person name="Gaffney P.M."/>
            <person name="Wang S."/>
            <person name="Luo L."/>
            <person name="She Z."/>
            <person name="Ming Y."/>
            <person name="Huang W."/>
            <person name="Zhang S."/>
            <person name="Huang B."/>
            <person name="Zhang Y."/>
            <person name="Qu T."/>
            <person name="Ni P."/>
            <person name="Miao G."/>
            <person name="Wang J."/>
            <person name="Wang Q."/>
            <person name="Steinberg C.E."/>
            <person name="Wang H."/>
            <person name="Li N."/>
            <person name="Qian L."/>
            <person name="Zhang G."/>
            <person name="Li Y."/>
            <person name="Yang H."/>
            <person name="Liu X."/>
            <person name="Wang J."/>
            <person name="Yin Y."/>
            <person name="Wang J."/>
        </authorList>
    </citation>
    <scope>NUCLEOTIDE SEQUENCE [LARGE SCALE GENOMIC DNA]</scope>
    <source>
        <strain evidence="1">05x7-T-G4-1.051#20</strain>
    </source>
</reference>
<sequence>MAEENQKKIKEEMTELEPVKTFGFYEETEEKPAFVLKAPRNEDGETYLDMLKRDKEEDREFYRMIVIIEKRRIAKNPHMNFSTGGFGPGTGTKTLYEKIQDLIKDPF</sequence>
<dbReference type="AlphaFoldDB" id="K1PLU4"/>
<evidence type="ECO:0000313" key="1">
    <source>
        <dbReference type="EMBL" id="EKC17425.1"/>
    </source>
</evidence>
<accession>K1PLU4</accession>
<organism evidence="1">
    <name type="scientific">Magallana gigas</name>
    <name type="common">Pacific oyster</name>
    <name type="synonym">Crassostrea gigas</name>
    <dbReference type="NCBI Taxonomy" id="29159"/>
    <lineage>
        <taxon>Eukaryota</taxon>
        <taxon>Metazoa</taxon>
        <taxon>Spiralia</taxon>
        <taxon>Lophotrochozoa</taxon>
        <taxon>Mollusca</taxon>
        <taxon>Bivalvia</taxon>
        <taxon>Autobranchia</taxon>
        <taxon>Pteriomorphia</taxon>
        <taxon>Ostreida</taxon>
        <taxon>Ostreoidea</taxon>
        <taxon>Ostreidae</taxon>
        <taxon>Magallana</taxon>
    </lineage>
</organism>
<gene>
    <name evidence="1" type="ORF">CGI_10000868</name>
</gene>
<dbReference type="InParanoid" id="K1PLU4"/>
<dbReference type="EMBL" id="JH822965">
    <property type="protein sequence ID" value="EKC17425.1"/>
    <property type="molecule type" value="Genomic_DNA"/>
</dbReference>
<dbReference type="HOGENOM" id="CLU_2212439_0_0_1"/>
<name>K1PLU4_MAGGI</name>